<evidence type="ECO:0000256" key="8">
    <source>
        <dbReference type="SAM" id="MobiDB-lite"/>
    </source>
</evidence>
<dbReference type="EMBL" id="JAINUF010000019">
    <property type="protein sequence ID" value="KAJ8336510.1"/>
    <property type="molecule type" value="Genomic_DNA"/>
</dbReference>
<evidence type="ECO:0000256" key="6">
    <source>
        <dbReference type="ARBA" id="ARBA00023136"/>
    </source>
</evidence>
<evidence type="ECO:0000256" key="4">
    <source>
        <dbReference type="ARBA" id="ARBA00022837"/>
    </source>
</evidence>
<dbReference type="CDD" id="cd11304">
    <property type="entry name" value="Cadherin_repeat"/>
    <property type="match status" value="3"/>
</dbReference>
<keyword evidence="4 7" id="KW-0106">Calcium</keyword>
<feature type="domain" description="Cadherin" evidence="9">
    <location>
        <begin position="8"/>
        <end position="63"/>
    </location>
</feature>
<feature type="region of interest" description="Disordered" evidence="8">
    <location>
        <begin position="296"/>
        <end position="315"/>
    </location>
</feature>
<evidence type="ECO:0000259" key="9">
    <source>
        <dbReference type="PROSITE" id="PS50268"/>
    </source>
</evidence>
<dbReference type="GO" id="GO:0007156">
    <property type="term" value="P:homophilic cell adhesion via plasma membrane adhesion molecules"/>
    <property type="evidence" value="ECO:0007669"/>
    <property type="project" value="InterPro"/>
</dbReference>
<evidence type="ECO:0000256" key="1">
    <source>
        <dbReference type="ARBA" id="ARBA00004370"/>
    </source>
</evidence>
<dbReference type="PANTHER" id="PTHR24026:SF130">
    <property type="entry name" value="CADHERIN RELATED 23"/>
    <property type="match status" value="1"/>
</dbReference>
<evidence type="ECO:0000256" key="3">
    <source>
        <dbReference type="ARBA" id="ARBA00022737"/>
    </source>
</evidence>
<feature type="domain" description="Cadherin" evidence="9">
    <location>
        <begin position="64"/>
        <end position="173"/>
    </location>
</feature>
<dbReference type="SUPFAM" id="SSF49313">
    <property type="entry name" value="Cadherin-like"/>
    <property type="match status" value="3"/>
</dbReference>
<evidence type="ECO:0000256" key="2">
    <source>
        <dbReference type="ARBA" id="ARBA00022692"/>
    </source>
</evidence>
<dbReference type="Proteomes" id="UP001152622">
    <property type="component" value="Chromosome 19"/>
</dbReference>
<dbReference type="GO" id="GO:0005886">
    <property type="term" value="C:plasma membrane"/>
    <property type="evidence" value="ECO:0007669"/>
    <property type="project" value="InterPro"/>
</dbReference>
<dbReference type="InterPro" id="IPR002126">
    <property type="entry name" value="Cadherin-like_dom"/>
</dbReference>
<keyword evidence="11" id="KW-1185">Reference proteome</keyword>
<dbReference type="Pfam" id="PF00028">
    <property type="entry name" value="Cadherin"/>
    <property type="match status" value="3"/>
</dbReference>
<dbReference type="AlphaFoldDB" id="A0A9Q1IDH0"/>
<accession>A0A9Q1IDH0</accession>
<dbReference type="InterPro" id="IPR015919">
    <property type="entry name" value="Cadherin-like_sf"/>
</dbReference>
<dbReference type="PRINTS" id="PR00205">
    <property type="entry name" value="CADHERIN"/>
</dbReference>
<feature type="domain" description="Cadherin" evidence="9">
    <location>
        <begin position="174"/>
        <end position="280"/>
    </location>
</feature>
<name>A0A9Q1IDH0_SYNKA</name>
<evidence type="ECO:0000256" key="5">
    <source>
        <dbReference type="ARBA" id="ARBA00022989"/>
    </source>
</evidence>
<dbReference type="PANTHER" id="PTHR24026">
    <property type="entry name" value="FAT ATYPICAL CADHERIN-RELATED"/>
    <property type="match status" value="1"/>
</dbReference>
<dbReference type="PROSITE" id="PS00232">
    <property type="entry name" value="CADHERIN_1"/>
    <property type="match status" value="2"/>
</dbReference>
<dbReference type="FunFam" id="2.60.40.60:FF:000155">
    <property type="entry name" value="cadherin-23 isoform X1"/>
    <property type="match status" value="1"/>
</dbReference>
<evidence type="ECO:0000256" key="7">
    <source>
        <dbReference type="PROSITE-ProRule" id="PRU00043"/>
    </source>
</evidence>
<feature type="region of interest" description="Disordered" evidence="8">
    <location>
        <begin position="324"/>
        <end position="361"/>
    </location>
</feature>
<organism evidence="10 11">
    <name type="scientific">Synaphobranchus kaupii</name>
    <name type="common">Kaup's arrowtooth eel</name>
    <dbReference type="NCBI Taxonomy" id="118154"/>
    <lineage>
        <taxon>Eukaryota</taxon>
        <taxon>Metazoa</taxon>
        <taxon>Chordata</taxon>
        <taxon>Craniata</taxon>
        <taxon>Vertebrata</taxon>
        <taxon>Euteleostomi</taxon>
        <taxon>Actinopterygii</taxon>
        <taxon>Neopterygii</taxon>
        <taxon>Teleostei</taxon>
        <taxon>Anguilliformes</taxon>
        <taxon>Synaphobranchidae</taxon>
        <taxon>Synaphobranchus</taxon>
    </lineage>
</organism>
<dbReference type="PROSITE" id="PS50268">
    <property type="entry name" value="CADHERIN_2"/>
    <property type="match status" value="3"/>
</dbReference>
<gene>
    <name evidence="10" type="ORF">SKAU_G00377300</name>
</gene>
<keyword evidence="3" id="KW-0677">Repeat</keyword>
<dbReference type="GO" id="GO:0005509">
    <property type="term" value="F:calcium ion binding"/>
    <property type="evidence" value="ECO:0007669"/>
    <property type="project" value="UniProtKB-UniRule"/>
</dbReference>
<keyword evidence="2" id="KW-0812">Transmembrane</keyword>
<comment type="subcellular location">
    <subcellularLocation>
        <location evidence="1">Membrane</location>
    </subcellularLocation>
</comment>
<comment type="caution">
    <text evidence="10">The sequence shown here is derived from an EMBL/GenBank/DDBJ whole genome shotgun (WGS) entry which is preliminary data.</text>
</comment>
<reference evidence="10" key="1">
    <citation type="journal article" date="2023" name="Science">
        <title>Genome structures resolve the early diversification of teleost fishes.</title>
        <authorList>
            <person name="Parey E."/>
            <person name="Louis A."/>
            <person name="Montfort J."/>
            <person name="Bouchez O."/>
            <person name="Roques C."/>
            <person name="Iampietro C."/>
            <person name="Lluch J."/>
            <person name="Castinel A."/>
            <person name="Donnadieu C."/>
            <person name="Desvignes T."/>
            <person name="Floi Bucao C."/>
            <person name="Jouanno E."/>
            <person name="Wen M."/>
            <person name="Mejri S."/>
            <person name="Dirks R."/>
            <person name="Jansen H."/>
            <person name="Henkel C."/>
            <person name="Chen W.J."/>
            <person name="Zahm M."/>
            <person name="Cabau C."/>
            <person name="Klopp C."/>
            <person name="Thompson A.W."/>
            <person name="Robinson-Rechavi M."/>
            <person name="Braasch I."/>
            <person name="Lecointre G."/>
            <person name="Bobe J."/>
            <person name="Postlethwait J.H."/>
            <person name="Berthelot C."/>
            <person name="Roest Crollius H."/>
            <person name="Guiguen Y."/>
        </authorList>
    </citation>
    <scope>NUCLEOTIDE SEQUENCE</scope>
    <source>
        <strain evidence="10">WJC10195</strain>
    </source>
</reference>
<dbReference type="SMART" id="SM00112">
    <property type="entry name" value="CA"/>
    <property type="match status" value="3"/>
</dbReference>
<protein>
    <recommendedName>
        <fullName evidence="9">Cadherin domain-containing protein</fullName>
    </recommendedName>
</protein>
<sequence>MSYSLIRFVLDAETGWVTLRGKLDFELMRRYTLTILARDGGVEETTGRLRVNVLDVNDNSPIFQKESYMGWLRENEQAAQQVVRIRATDEDSPPNNALIYSITSASLFPGYFSITMVEGHAVISVNSPLDYEAVPDGMIYLTVMAKDGGNPPLNSSVPVTIELFDENDNPPIFSKPSYIIKIPESIGAGATVLFVNATDKDASREFGQASLIYSLEGSSKFRLNARSGEITTTALLDREAKSEYILIVRAVDGGVGPLQKTGIATVNITLLDINDNAPIWRDEPYDVNVVEMSPIDNRRHLSPGGRPGQRGERYRGLQHQPSEPLLQHQQQHGKDPHQRHGAGQGEPQHQGHTAHENHHSVCHRPWKTTSAVLGQHHRVCKPAGPQ</sequence>
<dbReference type="Gene3D" id="2.60.40.60">
    <property type="entry name" value="Cadherins"/>
    <property type="match status" value="3"/>
</dbReference>
<dbReference type="OrthoDB" id="9990384at2759"/>
<dbReference type="InterPro" id="IPR020894">
    <property type="entry name" value="Cadherin_CS"/>
</dbReference>
<proteinExistence type="predicted"/>
<keyword evidence="6" id="KW-0472">Membrane</keyword>
<keyword evidence="5" id="KW-1133">Transmembrane helix</keyword>
<evidence type="ECO:0000313" key="10">
    <source>
        <dbReference type="EMBL" id="KAJ8336510.1"/>
    </source>
</evidence>
<dbReference type="FunFam" id="2.60.40.60:FF:000130">
    <property type="entry name" value="cadherin-23 isoform X1"/>
    <property type="match status" value="1"/>
</dbReference>
<evidence type="ECO:0000313" key="11">
    <source>
        <dbReference type="Proteomes" id="UP001152622"/>
    </source>
</evidence>
<dbReference type="GO" id="GO:0009653">
    <property type="term" value="P:anatomical structure morphogenesis"/>
    <property type="evidence" value="ECO:0007669"/>
    <property type="project" value="UniProtKB-ARBA"/>
</dbReference>